<evidence type="ECO:0000256" key="8">
    <source>
        <dbReference type="ARBA" id="ARBA00022927"/>
    </source>
</evidence>
<feature type="transmembrane region" description="Helical" evidence="12">
    <location>
        <begin position="89"/>
        <end position="111"/>
    </location>
</feature>
<sequence length="365" mass="41613">MLFLSERFDLQLFAEERTEKATPKRREEARKRGQVARSIEINSAVILLSTFLAIKVLSPWLGMQVAGFGGSIFRDFLLQDFDQKTLLHLLVLTALSFFQVCLPVMAVALGAGLVANYLQVGFLFTGAPLTPRLERINPISGWKRIFSRRALLELGKAVAKVVIIGYIVYSTIKANIYIFPRLVDMSVVDAVGQIGDLSSKIILKIGVFLLLLAVVDYIYQYWEHSKSLRMTKKELKDEYRQYEGDPLIKGRIRQRQRQVSYHRMMQQVPKADVVITNPTHYAVALRYEPEEMNAPVVLAKGVDALALRIREIASQHGITIYEDPPLARVLYQTVEVDQVIPPELYEAVAGVLAFVYRLRQRRRFQ</sequence>
<dbReference type="NCBIfam" id="TIGR00328">
    <property type="entry name" value="flhB"/>
    <property type="match status" value="1"/>
</dbReference>
<keyword evidence="14" id="KW-1185">Reference proteome</keyword>
<evidence type="ECO:0000256" key="12">
    <source>
        <dbReference type="RuleBase" id="RU364091"/>
    </source>
</evidence>
<organism evidence="13 14">
    <name type="scientific">Thermacetogenium phaeum (strain ATCC BAA-254 / DSM 26808 / PB)</name>
    <dbReference type="NCBI Taxonomy" id="1089553"/>
    <lineage>
        <taxon>Bacteria</taxon>
        <taxon>Bacillati</taxon>
        <taxon>Bacillota</taxon>
        <taxon>Clostridia</taxon>
        <taxon>Thermoanaerobacterales</taxon>
        <taxon>Thermoanaerobacteraceae</taxon>
        <taxon>Thermacetogenium</taxon>
    </lineage>
</organism>
<evidence type="ECO:0000256" key="9">
    <source>
        <dbReference type="ARBA" id="ARBA00022989"/>
    </source>
</evidence>
<protein>
    <recommendedName>
        <fullName evidence="3 12">Flagellar biosynthetic protein FlhB</fullName>
    </recommendedName>
</protein>
<comment type="similarity">
    <text evidence="2 12">Belongs to the type III secretion exporter family.</text>
</comment>
<evidence type="ECO:0000313" key="14">
    <source>
        <dbReference type="Proteomes" id="UP000000467"/>
    </source>
</evidence>
<dbReference type="PRINTS" id="PR00950">
    <property type="entry name" value="TYPE3IMSPROT"/>
</dbReference>
<dbReference type="FunFam" id="3.40.1690.10:FF:000001">
    <property type="entry name" value="Flagellar biosynthetic protein FlhB"/>
    <property type="match status" value="1"/>
</dbReference>
<dbReference type="InterPro" id="IPR006135">
    <property type="entry name" value="T3SS_substrate_exporter"/>
</dbReference>
<keyword evidence="13" id="KW-0966">Cell projection</keyword>
<keyword evidence="11 12" id="KW-1006">Bacterial flagellum protein export</keyword>
<evidence type="ECO:0000313" key="13">
    <source>
        <dbReference type="EMBL" id="AFV11323.1"/>
    </source>
</evidence>
<dbReference type="PANTHER" id="PTHR30531:SF12">
    <property type="entry name" value="FLAGELLAR BIOSYNTHETIC PROTEIN FLHB"/>
    <property type="match status" value="1"/>
</dbReference>
<keyword evidence="13" id="KW-0282">Flagellum</keyword>
<keyword evidence="13" id="KW-0969">Cilium</keyword>
<evidence type="ECO:0000256" key="2">
    <source>
        <dbReference type="ARBA" id="ARBA00010690"/>
    </source>
</evidence>
<dbReference type="GO" id="GO:0044780">
    <property type="term" value="P:bacterial-type flagellum assembly"/>
    <property type="evidence" value="ECO:0007669"/>
    <property type="project" value="InterPro"/>
</dbReference>
<comment type="function">
    <text evidence="12">Required for formation of the rod structure in the basal body of the flagellar apparatus. Together with FliI and FliH, may constitute the export apparatus of flagellin.</text>
</comment>
<dbReference type="InterPro" id="IPR006136">
    <property type="entry name" value="FlhB"/>
</dbReference>
<dbReference type="InterPro" id="IPR029025">
    <property type="entry name" value="T3SS_substrate_exporter_C"/>
</dbReference>
<comment type="subcellular location">
    <subcellularLocation>
        <location evidence="1">Cell membrane</location>
        <topology evidence="1">Multi-pass membrane protein</topology>
    </subcellularLocation>
</comment>
<dbReference type="GO" id="GO:0009306">
    <property type="term" value="P:protein secretion"/>
    <property type="evidence" value="ECO:0007669"/>
    <property type="project" value="InterPro"/>
</dbReference>
<dbReference type="EMBL" id="CP003732">
    <property type="protein sequence ID" value="AFV11323.1"/>
    <property type="molecule type" value="Genomic_DNA"/>
</dbReference>
<dbReference type="SUPFAM" id="SSF160544">
    <property type="entry name" value="EscU C-terminal domain-like"/>
    <property type="match status" value="1"/>
</dbReference>
<reference evidence="13 14" key="1">
    <citation type="journal article" date="2012" name="BMC Genomics">
        <title>Genome-guided analysis of physiological and morphological traits of the fermentative acetate oxidizer Thermacetogenium phaeum.</title>
        <authorList>
            <person name="Oehler D."/>
            <person name="Poehlein A."/>
            <person name="Leimbach A."/>
            <person name="Muller N."/>
            <person name="Daniel R."/>
            <person name="Gottschalk G."/>
            <person name="Schink B."/>
        </authorList>
    </citation>
    <scope>NUCLEOTIDE SEQUENCE [LARGE SCALE GENOMIC DNA]</scope>
    <source>
        <strain evidence="14">ATCC BAA-254 / DSM 26808 / PB</strain>
    </source>
</reference>
<keyword evidence="10 12" id="KW-0472">Membrane</keyword>
<dbReference type="KEGG" id="tpz:Tph_c11010"/>
<evidence type="ECO:0000256" key="5">
    <source>
        <dbReference type="ARBA" id="ARBA00022475"/>
    </source>
</evidence>
<evidence type="ECO:0000256" key="6">
    <source>
        <dbReference type="ARBA" id="ARBA00022692"/>
    </source>
</evidence>
<dbReference type="RefSeq" id="WP_015050204.1">
    <property type="nucleotide sequence ID" value="NC_018870.1"/>
</dbReference>
<dbReference type="eggNOG" id="COG1377">
    <property type="taxonomic scope" value="Bacteria"/>
</dbReference>
<keyword evidence="6 12" id="KW-0812">Transmembrane</keyword>
<keyword evidence="4 12" id="KW-0813">Transport</keyword>
<dbReference type="HOGENOM" id="CLU_041013_1_2_9"/>
<dbReference type="Pfam" id="PF01312">
    <property type="entry name" value="Bac_export_2"/>
    <property type="match status" value="1"/>
</dbReference>
<evidence type="ECO:0000256" key="10">
    <source>
        <dbReference type="ARBA" id="ARBA00023136"/>
    </source>
</evidence>
<keyword evidence="9 12" id="KW-1133">Transmembrane helix</keyword>
<feature type="transmembrane region" description="Helical" evidence="12">
    <location>
        <begin position="154"/>
        <end position="172"/>
    </location>
</feature>
<dbReference type="GO" id="GO:0005886">
    <property type="term" value="C:plasma membrane"/>
    <property type="evidence" value="ECO:0007669"/>
    <property type="project" value="UniProtKB-SubCell"/>
</dbReference>
<keyword evidence="5 12" id="KW-1003">Cell membrane</keyword>
<evidence type="ECO:0000256" key="4">
    <source>
        <dbReference type="ARBA" id="ARBA00022448"/>
    </source>
</evidence>
<evidence type="ECO:0000256" key="1">
    <source>
        <dbReference type="ARBA" id="ARBA00004651"/>
    </source>
</evidence>
<dbReference type="PANTHER" id="PTHR30531">
    <property type="entry name" value="FLAGELLAR BIOSYNTHETIC PROTEIN FLHB"/>
    <property type="match status" value="1"/>
</dbReference>
<dbReference type="AlphaFoldDB" id="K4LES5"/>
<dbReference type="STRING" id="1089553.Tph_c11010"/>
<dbReference type="Gene3D" id="3.40.1690.10">
    <property type="entry name" value="secretion proteins EscU"/>
    <property type="match status" value="1"/>
</dbReference>
<dbReference type="Proteomes" id="UP000000467">
    <property type="component" value="Chromosome"/>
</dbReference>
<evidence type="ECO:0000256" key="11">
    <source>
        <dbReference type="ARBA" id="ARBA00023225"/>
    </source>
</evidence>
<proteinExistence type="inferred from homology"/>
<name>K4LES5_THEPS</name>
<gene>
    <name evidence="13" type="primary">flhB2</name>
    <name evidence="12" type="synonym">flhB</name>
    <name evidence="13" type="ordered locus">Tph_c11010</name>
</gene>
<dbReference type="Gene3D" id="6.10.250.2080">
    <property type="match status" value="1"/>
</dbReference>
<keyword evidence="8 12" id="KW-0653">Protein transport</keyword>
<evidence type="ECO:0000256" key="3">
    <source>
        <dbReference type="ARBA" id="ARBA00021622"/>
    </source>
</evidence>
<evidence type="ECO:0000256" key="7">
    <source>
        <dbReference type="ARBA" id="ARBA00022795"/>
    </source>
</evidence>
<feature type="transmembrane region" description="Helical" evidence="12">
    <location>
        <begin position="201"/>
        <end position="222"/>
    </location>
</feature>
<accession>K4LES5</accession>
<feature type="transmembrane region" description="Helical" evidence="12">
    <location>
        <begin position="35"/>
        <end position="54"/>
    </location>
</feature>
<keyword evidence="7 12" id="KW-1005">Bacterial flagellum biogenesis</keyword>